<keyword evidence="5" id="KW-0408">Iron</keyword>
<evidence type="ECO:0000256" key="1">
    <source>
        <dbReference type="ARBA" id="ARBA00001966"/>
    </source>
</evidence>
<dbReference type="InterPro" id="IPR045854">
    <property type="entry name" value="NO2/SO3_Rdtase_4Fe4S_sf"/>
</dbReference>
<keyword evidence="2" id="KW-0004">4Fe-4S</keyword>
<dbReference type="GO" id="GO:0051539">
    <property type="term" value="F:4 iron, 4 sulfur cluster binding"/>
    <property type="evidence" value="ECO:0007669"/>
    <property type="project" value="UniProtKB-KW"/>
</dbReference>
<dbReference type="GO" id="GO:0016114">
    <property type="term" value="P:terpenoid biosynthetic process"/>
    <property type="evidence" value="ECO:0007669"/>
    <property type="project" value="InterPro"/>
</dbReference>
<comment type="caution">
    <text evidence="10">The sequence shown here is derived from an EMBL/GenBank/DDBJ whole genome shotgun (WGS) entry which is preliminary data.</text>
</comment>
<dbReference type="Pfam" id="PF04551">
    <property type="entry name" value="GcpE"/>
    <property type="match status" value="1"/>
</dbReference>
<organism evidence="10">
    <name type="scientific">bioreactor metagenome</name>
    <dbReference type="NCBI Taxonomy" id="1076179"/>
    <lineage>
        <taxon>unclassified sequences</taxon>
        <taxon>metagenomes</taxon>
        <taxon>ecological metagenomes</taxon>
    </lineage>
</organism>
<evidence type="ECO:0000256" key="4">
    <source>
        <dbReference type="ARBA" id="ARBA00023002"/>
    </source>
</evidence>
<dbReference type="SUPFAM" id="SSF56014">
    <property type="entry name" value="Nitrite and sulphite reductase 4Fe-4S domain-like"/>
    <property type="match status" value="1"/>
</dbReference>
<dbReference type="Gene3D" id="3.30.413.10">
    <property type="entry name" value="Sulfite Reductase Hemoprotein, domain 1"/>
    <property type="match status" value="1"/>
</dbReference>
<dbReference type="InterPro" id="IPR058578">
    <property type="entry name" value="IspG_TIM"/>
</dbReference>
<dbReference type="PIRSF" id="PIRSF004640">
    <property type="entry name" value="IspG"/>
    <property type="match status" value="1"/>
</dbReference>
<feature type="domain" description="IspG TIM-barrel" evidence="8">
    <location>
        <begin position="5"/>
        <end position="244"/>
    </location>
</feature>
<evidence type="ECO:0000259" key="9">
    <source>
        <dbReference type="Pfam" id="PF26540"/>
    </source>
</evidence>
<dbReference type="HAMAP" id="MF_00159">
    <property type="entry name" value="IspG"/>
    <property type="match status" value="1"/>
</dbReference>
<dbReference type="AlphaFoldDB" id="A0A644YIV7"/>
<dbReference type="InterPro" id="IPR016425">
    <property type="entry name" value="IspG_bac"/>
</dbReference>
<keyword evidence="3" id="KW-0479">Metal-binding</keyword>
<protein>
    <submittedName>
        <fullName evidence="10">4-hydroxy-3-methylbut-2-en-1-yl diphosphate synthase (Flavodoxin)</fullName>
        <ecNumber evidence="10">1.17.7.3</ecNumber>
    </submittedName>
</protein>
<dbReference type="SUPFAM" id="SSF51366">
    <property type="entry name" value="Ribulose-phoshate binding barrel"/>
    <property type="match status" value="1"/>
</dbReference>
<evidence type="ECO:0000313" key="10">
    <source>
        <dbReference type="EMBL" id="MPM28525.1"/>
    </source>
</evidence>
<gene>
    <name evidence="10" type="primary">ispG_21</name>
    <name evidence="10" type="ORF">SDC9_75051</name>
</gene>
<dbReference type="GO" id="GO:0005506">
    <property type="term" value="F:iron ion binding"/>
    <property type="evidence" value="ECO:0007669"/>
    <property type="project" value="InterPro"/>
</dbReference>
<keyword evidence="7" id="KW-0414">Isoprene biosynthesis</keyword>
<dbReference type="PANTHER" id="PTHR30454">
    <property type="entry name" value="4-HYDROXY-3-METHYLBUT-2-EN-1-YL DIPHOSPHATE SYNTHASE"/>
    <property type="match status" value="1"/>
</dbReference>
<proteinExistence type="inferred from homology"/>
<evidence type="ECO:0000256" key="5">
    <source>
        <dbReference type="ARBA" id="ARBA00023004"/>
    </source>
</evidence>
<evidence type="ECO:0000256" key="7">
    <source>
        <dbReference type="ARBA" id="ARBA00023229"/>
    </source>
</evidence>
<dbReference type="EC" id="1.17.7.3" evidence="10"/>
<name>A0A644YIV7_9ZZZZ</name>
<dbReference type="NCBIfam" id="NF001540">
    <property type="entry name" value="PRK00366.1"/>
    <property type="match status" value="1"/>
</dbReference>
<dbReference type="NCBIfam" id="TIGR00612">
    <property type="entry name" value="ispG_gcpE"/>
    <property type="match status" value="1"/>
</dbReference>
<dbReference type="Pfam" id="PF26540">
    <property type="entry name" value="GcpE_C"/>
    <property type="match status" value="1"/>
</dbReference>
<evidence type="ECO:0000259" key="8">
    <source>
        <dbReference type="Pfam" id="PF04551"/>
    </source>
</evidence>
<dbReference type="InterPro" id="IPR058579">
    <property type="entry name" value="IspG_C"/>
</dbReference>
<comment type="cofactor">
    <cofactor evidence="1">
        <name>[4Fe-4S] cluster</name>
        <dbReference type="ChEBI" id="CHEBI:49883"/>
    </cofactor>
</comment>
<dbReference type="InterPro" id="IPR011005">
    <property type="entry name" value="Dihydropteroate_synth-like_sf"/>
</dbReference>
<keyword evidence="4 10" id="KW-0560">Oxidoreductase</keyword>
<accession>A0A644YIV7</accession>
<dbReference type="GO" id="GO:0141197">
    <property type="term" value="F:4-hydroxy-3-methylbut-2-enyl-diphosphate synthase activity (flavodoxin)"/>
    <property type="evidence" value="ECO:0007669"/>
    <property type="project" value="UniProtKB-EC"/>
</dbReference>
<feature type="domain" description="IspG C-terminal" evidence="9">
    <location>
        <begin position="259"/>
        <end position="344"/>
    </location>
</feature>
<reference evidence="10" key="1">
    <citation type="submission" date="2019-08" db="EMBL/GenBank/DDBJ databases">
        <authorList>
            <person name="Kucharzyk K."/>
            <person name="Murdoch R.W."/>
            <person name="Higgins S."/>
            <person name="Loffler F."/>
        </authorList>
    </citation>
    <scope>NUCLEOTIDE SEQUENCE</scope>
</reference>
<dbReference type="PANTHER" id="PTHR30454:SF0">
    <property type="entry name" value="4-HYDROXY-3-METHYLBUT-2-EN-1-YL DIPHOSPHATE SYNTHASE (FERREDOXIN), CHLOROPLASTIC"/>
    <property type="match status" value="1"/>
</dbReference>
<dbReference type="InterPro" id="IPR004588">
    <property type="entry name" value="IspG_bac-typ"/>
</dbReference>
<dbReference type="Gene3D" id="3.20.20.20">
    <property type="entry name" value="Dihydropteroate synthase-like"/>
    <property type="match status" value="1"/>
</dbReference>
<evidence type="ECO:0000256" key="6">
    <source>
        <dbReference type="ARBA" id="ARBA00023014"/>
    </source>
</evidence>
<dbReference type="GO" id="GO:0019288">
    <property type="term" value="P:isopentenyl diphosphate biosynthetic process, methylerythritol 4-phosphate pathway"/>
    <property type="evidence" value="ECO:0007669"/>
    <property type="project" value="TreeGrafter"/>
</dbReference>
<keyword evidence="6" id="KW-0411">Iron-sulfur</keyword>
<sequence>MAKLTRQIFVGGVPVGGGAPVTVQSMTNTDTANAEATAAQINALSAAGCEIVRSSVYNMACAKALRDIKSKISIPLVADIHFDYRLAIAAIENGADKLRFNPGNIGGEDRVRSLVACAKEHRVPIRIGVNAGSLEAELKQKHAGNTVAAMVESALRHVKILEREGFEEIVLSLKASDVRTTVEAYREISRIVDYPLHVGVTETGDVQSGIIKSAAGIGALLLEGIGDTIRVSLTDDPVREVEAGLKILRAVGLRKDDIELVSCPTCGRTRVDVMKMVEIVNSRLPHHQGYLKVAVMGCAVNGPGEASDADIGVAFGNGNGILFVRDEQVYHGSAEQVVEALIERATTMLEEQKKA</sequence>
<evidence type="ECO:0000256" key="2">
    <source>
        <dbReference type="ARBA" id="ARBA00022485"/>
    </source>
</evidence>
<dbReference type="GO" id="GO:0046429">
    <property type="term" value="F:4-hydroxy-3-methylbut-2-en-1-yl diphosphate synthase activity (ferredoxin)"/>
    <property type="evidence" value="ECO:0007669"/>
    <property type="project" value="InterPro"/>
</dbReference>
<evidence type="ECO:0000256" key="3">
    <source>
        <dbReference type="ARBA" id="ARBA00022723"/>
    </source>
</evidence>
<dbReference type="InterPro" id="IPR011060">
    <property type="entry name" value="RibuloseP-bd_barrel"/>
</dbReference>
<dbReference type="FunFam" id="3.20.20.20:FF:000001">
    <property type="entry name" value="4-hydroxy-3-methylbut-2-en-1-yl diphosphate synthase (flavodoxin)"/>
    <property type="match status" value="1"/>
</dbReference>
<dbReference type="EMBL" id="VSSQ01005278">
    <property type="protein sequence ID" value="MPM28525.1"/>
    <property type="molecule type" value="Genomic_DNA"/>
</dbReference>